<dbReference type="InterPro" id="IPR003583">
    <property type="entry name" value="Hlx-hairpin-Hlx_DNA-bd_motif"/>
</dbReference>
<dbReference type="GO" id="GO:0005737">
    <property type="term" value="C:cytoplasm"/>
    <property type="evidence" value="ECO:0007669"/>
    <property type="project" value="UniProtKB-SubCell"/>
</dbReference>
<proteinExistence type="inferred from homology"/>
<evidence type="ECO:0000313" key="9">
    <source>
        <dbReference type="EMBL" id="HIV04822.1"/>
    </source>
</evidence>
<dbReference type="Pfam" id="PF07499">
    <property type="entry name" value="RuvA_C"/>
    <property type="match status" value="1"/>
</dbReference>
<dbReference type="EMBL" id="DVOG01000180">
    <property type="protein sequence ID" value="HIV04822.1"/>
    <property type="molecule type" value="Genomic_DNA"/>
</dbReference>
<comment type="subunit">
    <text evidence="6">Homotetramer. Forms an RuvA(8)-RuvB(12)-Holliday junction (HJ) complex. HJ DNA is sandwiched between 2 RuvA tetramers; dsDNA enters through RuvA and exits via RuvB. An RuvB hexamer assembles on each DNA strand where it exits the tetramer. Each RuvB hexamer is contacted by two RuvA subunits (via domain III) on 2 adjacent RuvB subunits; this complex drives branch migration. In the full resolvosome a probable DNA-RuvA(4)-RuvB(12)-RuvC(2) complex forms which resolves the HJ.</text>
</comment>
<dbReference type="InterPro" id="IPR011114">
    <property type="entry name" value="RuvA_C"/>
</dbReference>
<dbReference type="Gene3D" id="1.10.8.10">
    <property type="entry name" value="DNA helicase RuvA subunit, C-terminal domain"/>
    <property type="match status" value="1"/>
</dbReference>
<dbReference type="InterPro" id="IPR000085">
    <property type="entry name" value="RuvA"/>
</dbReference>
<dbReference type="HAMAP" id="MF_00031">
    <property type="entry name" value="DNA_HJ_migration_RuvA"/>
    <property type="match status" value="1"/>
</dbReference>
<evidence type="ECO:0000259" key="8">
    <source>
        <dbReference type="SMART" id="SM00278"/>
    </source>
</evidence>
<evidence type="ECO:0000256" key="2">
    <source>
        <dbReference type="ARBA" id="ARBA00022763"/>
    </source>
</evidence>
<dbReference type="InterPro" id="IPR013849">
    <property type="entry name" value="DNA_helicase_Holl-junc_RuvA_I"/>
</dbReference>
<keyword evidence="2 6" id="KW-0227">DNA damage</keyword>
<accession>A0A9D1NLQ3</accession>
<comment type="caution">
    <text evidence="6">Lacks conserved residue(s) required for the propagation of feature annotation.</text>
</comment>
<dbReference type="NCBIfam" id="TIGR00084">
    <property type="entry name" value="ruvA"/>
    <property type="match status" value="1"/>
</dbReference>
<dbReference type="AlphaFoldDB" id="A0A9D1NLQ3"/>
<sequence length="208" mass="21556">MIVSLSGKLIEAAIFRAVIECAGVGYEVNIPVSTAEKLPRIGENVRLFTLQTFREDGQTLYGFHSAEERDFFKLLVEKVSGIGPGIALKIFSRLSLPVLRGAIRNGDVALLSQCPGIGKKTAERLVVELRDKVAPGGNAAAPGKKNGAGTDVSAPAADAPASAQSDAVAALMSLGFKLADADKAVRAALSKAGADASVETLIRIALGN</sequence>
<reference evidence="9" key="2">
    <citation type="journal article" date="2021" name="PeerJ">
        <title>Extensive microbial diversity within the chicken gut microbiome revealed by metagenomics and culture.</title>
        <authorList>
            <person name="Gilroy R."/>
            <person name="Ravi A."/>
            <person name="Getino M."/>
            <person name="Pursley I."/>
            <person name="Horton D.L."/>
            <person name="Alikhan N.F."/>
            <person name="Baker D."/>
            <person name="Gharbi K."/>
            <person name="Hall N."/>
            <person name="Watson M."/>
            <person name="Adriaenssens E.M."/>
            <person name="Foster-Nyarko E."/>
            <person name="Jarju S."/>
            <person name="Secka A."/>
            <person name="Antonio M."/>
            <person name="Oren A."/>
            <person name="Chaudhuri R.R."/>
            <person name="La Ragione R."/>
            <person name="Hildebrand F."/>
            <person name="Pallen M.J."/>
        </authorList>
    </citation>
    <scope>NUCLEOTIDE SEQUENCE</scope>
    <source>
        <strain evidence="9">10669</strain>
    </source>
</reference>
<dbReference type="Gene3D" id="2.40.50.140">
    <property type="entry name" value="Nucleic acid-binding proteins"/>
    <property type="match status" value="1"/>
</dbReference>
<dbReference type="GO" id="GO:0006310">
    <property type="term" value="P:DNA recombination"/>
    <property type="evidence" value="ECO:0007669"/>
    <property type="project" value="UniProtKB-UniRule"/>
</dbReference>
<dbReference type="GO" id="GO:0009378">
    <property type="term" value="F:four-way junction helicase activity"/>
    <property type="evidence" value="ECO:0007669"/>
    <property type="project" value="InterPro"/>
</dbReference>
<dbReference type="GO" id="GO:0006281">
    <property type="term" value="P:DNA repair"/>
    <property type="evidence" value="ECO:0007669"/>
    <property type="project" value="UniProtKB-UniRule"/>
</dbReference>
<dbReference type="SUPFAM" id="SSF50249">
    <property type="entry name" value="Nucleic acid-binding proteins"/>
    <property type="match status" value="1"/>
</dbReference>
<evidence type="ECO:0000256" key="4">
    <source>
        <dbReference type="ARBA" id="ARBA00023172"/>
    </source>
</evidence>
<dbReference type="InterPro" id="IPR036267">
    <property type="entry name" value="RuvA_C_sf"/>
</dbReference>
<dbReference type="Proteomes" id="UP000886812">
    <property type="component" value="Unassembled WGS sequence"/>
</dbReference>
<feature type="domain" description="Helix-hairpin-helix DNA-binding motif class 1" evidence="8">
    <location>
        <begin position="109"/>
        <end position="128"/>
    </location>
</feature>
<comment type="caution">
    <text evidence="9">The sequence shown here is derived from an EMBL/GenBank/DDBJ whole genome shotgun (WGS) entry which is preliminary data.</text>
</comment>
<feature type="region of interest" description="Disordered" evidence="7">
    <location>
        <begin position="137"/>
        <end position="157"/>
    </location>
</feature>
<name>A0A9D1NLQ3_9BACT</name>
<evidence type="ECO:0000256" key="1">
    <source>
        <dbReference type="ARBA" id="ARBA00022490"/>
    </source>
</evidence>
<evidence type="ECO:0000256" key="7">
    <source>
        <dbReference type="SAM" id="MobiDB-lite"/>
    </source>
</evidence>
<comment type="subcellular location">
    <subcellularLocation>
        <location evidence="6">Cytoplasm</location>
    </subcellularLocation>
</comment>
<reference evidence="9" key="1">
    <citation type="submission" date="2020-10" db="EMBL/GenBank/DDBJ databases">
        <authorList>
            <person name="Gilroy R."/>
        </authorList>
    </citation>
    <scope>NUCLEOTIDE SEQUENCE</scope>
    <source>
        <strain evidence="9">10669</strain>
    </source>
</reference>
<dbReference type="GO" id="GO:0009379">
    <property type="term" value="C:Holliday junction helicase complex"/>
    <property type="evidence" value="ECO:0007669"/>
    <property type="project" value="InterPro"/>
</dbReference>
<dbReference type="Pfam" id="PF14520">
    <property type="entry name" value="HHH_5"/>
    <property type="match status" value="1"/>
</dbReference>
<comment type="function">
    <text evidence="6">The RuvA-RuvB-RuvC complex processes Holliday junction (HJ) DNA during genetic recombination and DNA repair, while the RuvA-RuvB complex plays an important role in the rescue of blocked DNA replication forks via replication fork reversal (RFR). RuvA specifically binds to HJ cruciform DNA, conferring on it an open structure. The RuvB hexamer acts as an ATP-dependent pump, pulling dsDNA into and through the RuvAB complex. HJ branch migration allows RuvC to scan DNA until it finds its consensus sequence, where it cleaves and resolves the cruciform DNA.</text>
</comment>
<dbReference type="Gene3D" id="1.10.150.20">
    <property type="entry name" value="5' to 3' exonuclease, C-terminal subdomain"/>
    <property type="match status" value="1"/>
</dbReference>
<dbReference type="InterPro" id="IPR012340">
    <property type="entry name" value="NA-bd_OB-fold"/>
</dbReference>
<keyword evidence="1 6" id="KW-0963">Cytoplasm</keyword>
<comment type="similarity">
    <text evidence="6">Belongs to the RuvA family.</text>
</comment>
<dbReference type="GO" id="GO:0000400">
    <property type="term" value="F:four-way junction DNA binding"/>
    <property type="evidence" value="ECO:0007669"/>
    <property type="project" value="UniProtKB-UniRule"/>
</dbReference>
<dbReference type="GO" id="GO:0048476">
    <property type="term" value="C:Holliday junction resolvase complex"/>
    <property type="evidence" value="ECO:0007669"/>
    <property type="project" value="UniProtKB-UniRule"/>
</dbReference>
<comment type="domain">
    <text evidence="6">Has three domains with a flexible linker between the domains II and III and assumes an 'L' shape. Domain III is highly mobile and contacts RuvB.</text>
</comment>
<evidence type="ECO:0000313" key="10">
    <source>
        <dbReference type="Proteomes" id="UP000886812"/>
    </source>
</evidence>
<evidence type="ECO:0000256" key="5">
    <source>
        <dbReference type="ARBA" id="ARBA00023204"/>
    </source>
</evidence>
<keyword evidence="4 6" id="KW-0233">DNA recombination</keyword>
<dbReference type="SUPFAM" id="SSF46929">
    <property type="entry name" value="DNA helicase RuvA subunit, C-terminal domain"/>
    <property type="match status" value="1"/>
</dbReference>
<protein>
    <recommendedName>
        <fullName evidence="6">Holliday junction branch migration complex subunit RuvA</fullName>
    </recommendedName>
</protein>
<dbReference type="InterPro" id="IPR010994">
    <property type="entry name" value="RuvA_2-like"/>
</dbReference>
<feature type="region of interest" description="Domain III" evidence="6">
    <location>
        <begin position="159"/>
        <end position="208"/>
    </location>
</feature>
<evidence type="ECO:0000256" key="6">
    <source>
        <dbReference type="HAMAP-Rule" id="MF_00031"/>
    </source>
</evidence>
<feature type="region of interest" description="Domain I" evidence="6">
    <location>
        <begin position="1"/>
        <end position="64"/>
    </location>
</feature>
<dbReference type="SUPFAM" id="SSF47781">
    <property type="entry name" value="RuvA domain 2-like"/>
    <property type="match status" value="1"/>
</dbReference>
<dbReference type="SMART" id="SM00278">
    <property type="entry name" value="HhH1"/>
    <property type="match status" value="2"/>
</dbReference>
<organism evidence="9 10">
    <name type="scientific">Candidatus Spyradosoma merdigallinarum</name>
    <dbReference type="NCBI Taxonomy" id="2840950"/>
    <lineage>
        <taxon>Bacteria</taxon>
        <taxon>Pseudomonadati</taxon>
        <taxon>Verrucomicrobiota</taxon>
        <taxon>Opitutia</taxon>
        <taxon>Opitutia incertae sedis</taxon>
        <taxon>Candidatus Spyradosoma</taxon>
    </lineage>
</organism>
<dbReference type="GO" id="GO:0005524">
    <property type="term" value="F:ATP binding"/>
    <property type="evidence" value="ECO:0007669"/>
    <property type="project" value="InterPro"/>
</dbReference>
<keyword evidence="3 6" id="KW-0238">DNA-binding</keyword>
<keyword evidence="5 6" id="KW-0234">DNA repair</keyword>
<dbReference type="Pfam" id="PF01330">
    <property type="entry name" value="RuvA_N"/>
    <property type="match status" value="1"/>
</dbReference>
<evidence type="ECO:0000256" key="3">
    <source>
        <dbReference type="ARBA" id="ARBA00023125"/>
    </source>
</evidence>
<gene>
    <name evidence="6 9" type="primary">ruvA</name>
    <name evidence="9" type="ORF">IAC75_06745</name>
</gene>
<feature type="domain" description="Helix-hairpin-helix DNA-binding motif class 1" evidence="8">
    <location>
        <begin position="74"/>
        <end position="93"/>
    </location>
</feature>
<dbReference type="CDD" id="cd14332">
    <property type="entry name" value="UBA_RuvA_C"/>
    <property type="match status" value="1"/>
</dbReference>